<protein>
    <recommendedName>
        <fullName evidence="1">NrtR DNA-binding winged helix domain-containing protein</fullName>
    </recommendedName>
</protein>
<dbReference type="InterPro" id="IPR015797">
    <property type="entry name" value="NUDIX_hydrolase-like_dom_sf"/>
</dbReference>
<dbReference type="Proteomes" id="UP001193389">
    <property type="component" value="Chromosome"/>
</dbReference>
<evidence type="ECO:0000259" key="1">
    <source>
        <dbReference type="Pfam" id="PF21906"/>
    </source>
</evidence>
<evidence type="ECO:0000313" key="2">
    <source>
        <dbReference type="EMBL" id="BBE16992.1"/>
    </source>
</evidence>
<dbReference type="SUPFAM" id="SSF55811">
    <property type="entry name" value="Nudix"/>
    <property type="match status" value="1"/>
</dbReference>
<feature type="domain" description="NrtR DNA-binding winged helix" evidence="1">
    <location>
        <begin position="171"/>
        <end position="231"/>
    </location>
</feature>
<accession>A0A5K7S643</accession>
<dbReference type="InterPro" id="IPR054105">
    <property type="entry name" value="WHD_NrtR"/>
</dbReference>
<dbReference type="EMBL" id="AP018694">
    <property type="protein sequence ID" value="BBE16992.1"/>
    <property type="molecule type" value="Genomic_DNA"/>
</dbReference>
<organism evidence="2 3">
    <name type="scientific">Aquipluma nitroreducens</name>
    <dbReference type="NCBI Taxonomy" id="2010828"/>
    <lineage>
        <taxon>Bacteria</taxon>
        <taxon>Pseudomonadati</taxon>
        <taxon>Bacteroidota</taxon>
        <taxon>Bacteroidia</taxon>
        <taxon>Marinilabiliales</taxon>
        <taxon>Prolixibacteraceae</taxon>
        <taxon>Aquipluma</taxon>
    </lineage>
</organism>
<dbReference type="InterPro" id="IPR036388">
    <property type="entry name" value="WH-like_DNA-bd_sf"/>
</dbReference>
<dbReference type="KEGG" id="anf:AQPE_1140"/>
<dbReference type="Pfam" id="PF21906">
    <property type="entry name" value="WHD_NrtR"/>
    <property type="match status" value="1"/>
</dbReference>
<reference evidence="2" key="1">
    <citation type="journal article" date="2020" name="Int. J. Syst. Evol. Microbiol.">
        <title>Aquipluma nitroreducens gen. nov. sp. nov., a novel facultatively anaerobic bacterium isolated from a freshwater lake.</title>
        <authorList>
            <person name="Watanabe M."/>
            <person name="Kojima H."/>
            <person name="Fukui M."/>
        </authorList>
    </citation>
    <scope>NUCLEOTIDE SEQUENCE</scope>
    <source>
        <strain evidence="2">MeG22</strain>
    </source>
</reference>
<dbReference type="Gene3D" id="1.10.10.10">
    <property type="entry name" value="Winged helix-like DNA-binding domain superfamily/Winged helix DNA-binding domain"/>
    <property type="match status" value="1"/>
</dbReference>
<sequence length="249" mass="29085">MILNSISVDCVIFGFDKSGLKVLLNQIDREALQNALPKQASSDQIKQIYEKHPVLTQDNYWSLFGEHVPEQQDLDEFAKDLLFQATGLNDVYLQQINAFGSLDRVPYTRVITIGYYALINPDYYSLRQSNLAKSLQWFNLNELPTLCFDHEIIIQQALNKLRQEVMYHPVGFHLLSEKFTLTEIQSLYEVILNKKMDTRNFRKKLAKMELLIDSGEKQQNVAHRAAKLYQFDIQVYEKLKMEGLNFRIE</sequence>
<dbReference type="InterPro" id="IPR036390">
    <property type="entry name" value="WH_DNA-bd_sf"/>
</dbReference>
<dbReference type="RefSeq" id="WP_318350022.1">
    <property type="nucleotide sequence ID" value="NZ_AP018694.1"/>
</dbReference>
<dbReference type="SUPFAM" id="SSF46785">
    <property type="entry name" value="Winged helix' DNA-binding domain"/>
    <property type="match status" value="1"/>
</dbReference>
<evidence type="ECO:0000313" key="3">
    <source>
        <dbReference type="Proteomes" id="UP001193389"/>
    </source>
</evidence>
<keyword evidence="3" id="KW-1185">Reference proteome</keyword>
<proteinExistence type="predicted"/>
<dbReference type="AlphaFoldDB" id="A0A5K7S643"/>
<dbReference type="CDD" id="cd18873">
    <property type="entry name" value="NUDIX_NadM_like"/>
    <property type="match status" value="1"/>
</dbReference>
<name>A0A5K7S643_9BACT</name>
<gene>
    <name evidence="2" type="ORF">AQPE_1140</name>
</gene>
<dbReference type="Gene3D" id="3.90.79.10">
    <property type="entry name" value="Nucleoside Triphosphate Pyrophosphohydrolase"/>
    <property type="match status" value="1"/>
</dbReference>